<dbReference type="CDD" id="cd19410">
    <property type="entry name" value="HK9-like_sensor"/>
    <property type="match status" value="1"/>
</dbReference>
<dbReference type="PRINTS" id="PR00260">
    <property type="entry name" value="CHEMTRNSDUCR"/>
</dbReference>
<feature type="compositionally biased region" description="Low complexity" evidence="5">
    <location>
        <begin position="550"/>
        <end position="572"/>
    </location>
</feature>
<dbReference type="CDD" id="cd06225">
    <property type="entry name" value="HAMP"/>
    <property type="match status" value="1"/>
</dbReference>
<dbReference type="PANTHER" id="PTHR43531">
    <property type="entry name" value="PROTEIN ICFG"/>
    <property type="match status" value="1"/>
</dbReference>
<dbReference type="STRING" id="757424.Hsero_1363"/>
<dbReference type="HOGENOM" id="CLU_000445_107_16_4"/>
<keyword evidence="10" id="KW-1185">Reference proteome</keyword>
<organism evidence="9 10">
    <name type="scientific">Herbaspirillum seropedicae (strain SmR1)</name>
    <dbReference type="NCBI Taxonomy" id="757424"/>
    <lineage>
        <taxon>Bacteria</taxon>
        <taxon>Pseudomonadati</taxon>
        <taxon>Pseudomonadota</taxon>
        <taxon>Betaproteobacteria</taxon>
        <taxon>Burkholderiales</taxon>
        <taxon>Oxalobacteraceae</taxon>
        <taxon>Herbaspirillum</taxon>
    </lineage>
</organism>
<dbReference type="InterPro" id="IPR003660">
    <property type="entry name" value="HAMP_dom"/>
</dbReference>
<dbReference type="AlphaFoldDB" id="D8IP59"/>
<proteinExistence type="inferred from homology"/>
<dbReference type="GO" id="GO:0007165">
    <property type="term" value="P:signal transduction"/>
    <property type="evidence" value="ECO:0007669"/>
    <property type="project" value="UniProtKB-KW"/>
</dbReference>
<reference evidence="9 10" key="1">
    <citation type="submission" date="2010-04" db="EMBL/GenBank/DDBJ databases">
        <title>The genome of Herbaspirillum seropedicae SmR1, an endophytic, nitrogen-fixing, plant-growth promoting beta-Proteobacteria.</title>
        <authorList>
            <person name="Pedrosa F.O."/>
            <person name="Monteiro R.A."/>
            <person name="Wassem R."/>
            <person name="Cruz L.M."/>
            <person name="Ayub R.A."/>
            <person name="Colauto N.B."/>
            <person name="Fernandez M.A."/>
            <person name="Fungaro M.H.P."/>
            <person name="Grisard E.C."/>
            <person name="Hungria M."/>
            <person name="Madeira H.M.F."/>
            <person name="Nodari R.O."/>
            <person name="Osaku C.A."/>
            <person name="Petzl-Erler M.L."/>
            <person name="Terenzi H."/>
            <person name="Vieira L.G.E."/>
            <person name="Almeida M.I.M."/>
            <person name="Alves L.R."/>
            <person name="Arantes O.M.N."/>
            <person name="Balsanelli E."/>
            <person name="Barcellos F.G."/>
            <person name="Baura V.A."/>
            <person name="Binde D.R."/>
            <person name="Campo R.J."/>
            <person name="Chubatsu L.S."/>
            <person name="Chueire L.M.O."/>
            <person name="Ciferri R.R."/>
            <person name="Correa L.C."/>
            <person name="da Conceicao Silva J.L."/>
            <person name="Dabul A.N.G."/>
            <person name="Dambros B.P."/>
            <person name="Faoro H."/>
            <person name="Favetti A."/>
            <person name="Friedermann G."/>
            <person name="Furlaneto M.C."/>
            <person name="Gasques L.S."/>
            <person name="Gimenes C.C.T."/>
            <person name="Gioppo N.M.R."/>
            <person name="Glienke-Blanco C."/>
            <person name="Godoy L.P."/>
            <person name="Guerra M.P."/>
            <person name="Karp S."/>
            <person name="Kava-Cordeiro V."/>
            <person name="Margarido V.P."/>
            <person name="Mathioni S.M."/>
            <person name="Menck-Soares M.A."/>
            <person name="Murace N.K."/>
            <person name="Nicolas M.F."/>
            <person name="Oliveira C.E.C."/>
            <person name="Pagnan N.A.B."/>
            <person name="Pamphile J.A."/>
            <person name="Patussi E.V."/>
            <person name="Pereira L.F.P."/>
            <person name="Pereira-Ferrari L."/>
            <person name="Pinto F.G.S."/>
            <person name="Precoma C."/>
            <person name="Prioli A.J."/>
            <person name="Prioli S.M.A.P."/>
            <person name="Raittz R.T."/>
            <person name="Ramos H.J.O."/>
            <person name="Ribeiro E.M.S.F."/>
            <person name="Rigo L.U."/>
            <person name="Rocha C.L.M.S.C."/>
            <person name="Rocha S.N."/>
            <person name="Santos K."/>
            <person name="Satori D."/>
            <person name="Silva A.G."/>
            <person name="Simao R.C.G."/>
            <person name="Soares M.A.M."/>
            <person name="Souza E.M."/>
            <person name="Steffens M.B.R."/>
            <person name="Steindel M."/>
            <person name="Tadra-Sfeir M.Z."/>
            <person name="Takahashi E.K."/>
            <person name="Torres R.A."/>
            <person name="Valle J.S."/>
            <person name="Vernal J.I."/>
            <person name="Vilas-Boas L.A."/>
            <person name="Watanabe M.A.E."/>
            <person name="Weiss V.A."/>
            <person name="Yates M.A."/>
            <person name="Souza E.M."/>
        </authorList>
    </citation>
    <scope>NUCLEOTIDE SEQUENCE [LARGE SCALE GENOMIC DNA]</scope>
    <source>
        <strain evidence="9 10">SmR1</strain>
    </source>
</reference>
<accession>D8IP59</accession>
<dbReference type="Gene3D" id="6.10.340.10">
    <property type="match status" value="1"/>
</dbReference>
<dbReference type="PROSITE" id="PS50885">
    <property type="entry name" value="HAMP"/>
    <property type="match status" value="1"/>
</dbReference>
<dbReference type="SUPFAM" id="SSF58104">
    <property type="entry name" value="Methyl-accepting chemotaxis protein (MCP) signaling domain"/>
    <property type="match status" value="1"/>
</dbReference>
<feature type="transmembrane region" description="Helical" evidence="6">
    <location>
        <begin position="12"/>
        <end position="34"/>
    </location>
</feature>
<dbReference type="Pfam" id="PF00015">
    <property type="entry name" value="MCPsignal"/>
    <property type="match status" value="1"/>
</dbReference>
<dbReference type="SMART" id="SM00283">
    <property type="entry name" value="MA"/>
    <property type="match status" value="1"/>
</dbReference>
<protein>
    <submittedName>
        <fullName evidence="9">Methyl-accepting chemotaxis sensory transducer transmembrane protein</fullName>
    </submittedName>
</protein>
<dbReference type="eggNOG" id="COG5278">
    <property type="taxonomic scope" value="Bacteria"/>
</dbReference>
<evidence type="ECO:0000256" key="5">
    <source>
        <dbReference type="SAM" id="MobiDB-lite"/>
    </source>
</evidence>
<comment type="subcellular location">
    <subcellularLocation>
        <location evidence="1">Membrane</location>
    </subcellularLocation>
</comment>
<gene>
    <name evidence="9" type="ordered locus">Hsero_1363</name>
</gene>
<dbReference type="GeneID" id="29392976"/>
<evidence type="ECO:0000256" key="1">
    <source>
        <dbReference type="ARBA" id="ARBA00004370"/>
    </source>
</evidence>
<evidence type="ECO:0000256" key="2">
    <source>
        <dbReference type="ARBA" id="ARBA00022481"/>
    </source>
</evidence>
<dbReference type="Proteomes" id="UP000000329">
    <property type="component" value="Chromosome"/>
</dbReference>
<evidence type="ECO:0000313" key="10">
    <source>
        <dbReference type="Proteomes" id="UP000000329"/>
    </source>
</evidence>
<comment type="similarity">
    <text evidence="3">Belongs to the methyl-accepting chemotaxis (MCP) protein family.</text>
</comment>
<dbReference type="EMBL" id="CP002039">
    <property type="protein sequence ID" value="ADJ62879.1"/>
    <property type="molecule type" value="Genomic_DNA"/>
</dbReference>
<evidence type="ECO:0000256" key="4">
    <source>
        <dbReference type="PROSITE-ProRule" id="PRU00284"/>
    </source>
</evidence>
<dbReference type="OrthoDB" id="8576332at2"/>
<feature type="compositionally biased region" description="Low complexity" evidence="5">
    <location>
        <begin position="524"/>
        <end position="543"/>
    </location>
</feature>
<dbReference type="PANTHER" id="PTHR43531:SF14">
    <property type="entry name" value="METHYL-ACCEPTING CHEMOTAXIS PROTEIN I-RELATED"/>
    <property type="match status" value="1"/>
</dbReference>
<feature type="transmembrane region" description="Helical" evidence="6">
    <location>
        <begin position="195"/>
        <end position="214"/>
    </location>
</feature>
<dbReference type="SMART" id="SM00304">
    <property type="entry name" value="HAMP"/>
    <property type="match status" value="1"/>
</dbReference>
<feature type="domain" description="HAMP" evidence="8">
    <location>
        <begin position="215"/>
        <end position="267"/>
    </location>
</feature>
<dbReference type="Gene3D" id="1.10.287.950">
    <property type="entry name" value="Methyl-accepting chemotaxis protein"/>
    <property type="match status" value="1"/>
</dbReference>
<dbReference type="InterPro" id="IPR051310">
    <property type="entry name" value="MCP_chemotaxis"/>
</dbReference>
<dbReference type="RefSeq" id="WP_013233384.1">
    <property type="nucleotide sequence ID" value="NC_014323.1"/>
</dbReference>
<evidence type="ECO:0000256" key="3">
    <source>
        <dbReference type="ARBA" id="ARBA00029447"/>
    </source>
</evidence>
<name>D8IP59_HERSS</name>
<dbReference type="InterPro" id="IPR004090">
    <property type="entry name" value="Chemotax_Me-accpt_rcpt"/>
</dbReference>
<dbReference type="PROSITE" id="PS50111">
    <property type="entry name" value="CHEMOTAXIS_TRANSDUC_2"/>
    <property type="match status" value="1"/>
</dbReference>
<evidence type="ECO:0000259" key="8">
    <source>
        <dbReference type="PROSITE" id="PS50885"/>
    </source>
</evidence>
<feature type="region of interest" description="Disordered" evidence="5">
    <location>
        <begin position="524"/>
        <end position="585"/>
    </location>
</feature>
<dbReference type="eggNOG" id="COG0840">
    <property type="taxonomic scope" value="Bacteria"/>
</dbReference>
<dbReference type="InterPro" id="IPR004089">
    <property type="entry name" value="MCPsignal_dom"/>
</dbReference>
<dbReference type="Pfam" id="PF05227">
    <property type="entry name" value="CHASE3"/>
    <property type="match status" value="1"/>
</dbReference>
<dbReference type="GO" id="GO:0005886">
    <property type="term" value="C:plasma membrane"/>
    <property type="evidence" value="ECO:0007669"/>
    <property type="project" value="TreeGrafter"/>
</dbReference>
<keyword evidence="6" id="KW-1133">Transmembrane helix</keyword>
<evidence type="ECO:0000313" key="9">
    <source>
        <dbReference type="EMBL" id="ADJ62879.1"/>
    </source>
</evidence>
<sequence>MKLADLKIGTRLYMGFGLVAAILVILVSVAYTNFARLGAANELNVHTYEVRAQLRAMAESLINIETGQRGFSLSGIDASLEPYHLGMTTFKTALEKTRTLTSDNTLQQQRLQELSDSEQRWLKSAIDPAIELRRAVREGREQMAAVVAFEQAGKGKSQMDSMRVLLDDLDRTESALLGERAEEAAALRSVTSTTLIGGGAIALMLAVLLAWWLANNITRPLALAVQLARRVASGDLTARIEVRSRDETGALLGALKDMNESLVRIVSGVRRGTEMIATASSEIATGNLDLSSRTEQQASSLEETASSMEELTSTVQQNTANAREANRMAQAASDIASSGGGVVARVVDTMEEINDSSRKIVDIISVIDGIAFQTNILALNAAVEAARAGEQGRGFAVVASEVRSLAQRSAAAAKEIKALISDSVAKVESGSLLVNEAGDTMREIVESVQRVTNMINEISAAGEEQRSGIEQVSQAVGQMDQVTQQNAALVEQAAAASQSLQEQAQELAQAVSVFRLEAGQALEVAPEPAPASVAASRSGVRPATRSSRLPSPVGPSASPSASPMHPAPASGSRLSSADADEWVTF</sequence>
<feature type="domain" description="Methyl-accepting transducer" evidence="7">
    <location>
        <begin position="272"/>
        <end position="501"/>
    </location>
</feature>
<feature type="region of interest" description="Disordered" evidence="5">
    <location>
        <begin position="291"/>
        <end position="320"/>
    </location>
</feature>
<evidence type="ECO:0000256" key="6">
    <source>
        <dbReference type="SAM" id="Phobius"/>
    </source>
</evidence>
<dbReference type="KEGG" id="hse:Hsero_1363"/>
<evidence type="ECO:0000259" key="7">
    <source>
        <dbReference type="PROSITE" id="PS50111"/>
    </source>
</evidence>
<keyword evidence="2" id="KW-0488">Methylation</keyword>
<dbReference type="CDD" id="cd11386">
    <property type="entry name" value="MCP_signal"/>
    <property type="match status" value="1"/>
</dbReference>
<dbReference type="Pfam" id="PF00672">
    <property type="entry name" value="HAMP"/>
    <property type="match status" value="1"/>
</dbReference>
<dbReference type="GO" id="GO:0006935">
    <property type="term" value="P:chemotaxis"/>
    <property type="evidence" value="ECO:0007669"/>
    <property type="project" value="InterPro"/>
</dbReference>
<dbReference type="GO" id="GO:0004888">
    <property type="term" value="F:transmembrane signaling receptor activity"/>
    <property type="evidence" value="ECO:0007669"/>
    <property type="project" value="InterPro"/>
</dbReference>
<keyword evidence="6" id="KW-0472">Membrane</keyword>
<keyword evidence="6 9" id="KW-0812">Transmembrane</keyword>
<dbReference type="FunFam" id="1.10.287.950:FF:000001">
    <property type="entry name" value="Methyl-accepting chemotaxis sensory transducer"/>
    <property type="match status" value="1"/>
</dbReference>
<keyword evidence="4" id="KW-0807">Transducer</keyword>
<dbReference type="InterPro" id="IPR007891">
    <property type="entry name" value="CHASE3"/>
</dbReference>